<accession>A0A9P0ZAB4</accession>
<reference evidence="7" key="1">
    <citation type="submission" date="2022-07" db="EMBL/GenBank/DDBJ databases">
        <authorList>
            <person name="Macas J."/>
            <person name="Novak P."/>
            <person name="Neumann P."/>
        </authorList>
    </citation>
    <scope>NUCLEOTIDE SEQUENCE</scope>
</reference>
<sequence>MGRRRSNDDSLSSLLQAIVVITNYLALPIISIVYPLYLSTRAVYYHSRDDVERWLTFWLLHFFIAYFEMQCPKFVELIWGWDLAKLLVMCWLVLPFFKGTERINKRLIRPIFERYTKDSHYAQSIIPFPAAIIEHND</sequence>
<gene>
    <name evidence="7" type="ORF">CEURO_LOCUS12154</name>
</gene>
<dbReference type="InterPro" id="IPR004345">
    <property type="entry name" value="TB2_DP1_HVA22"/>
</dbReference>
<evidence type="ECO:0000256" key="4">
    <source>
        <dbReference type="ARBA" id="ARBA00022989"/>
    </source>
</evidence>
<comment type="subcellular location">
    <subcellularLocation>
        <location evidence="1 6">Membrane</location>
        <topology evidence="1 6">Multi-pass membrane protein</topology>
    </subcellularLocation>
</comment>
<dbReference type="Proteomes" id="UP001152484">
    <property type="component" value="Unassembled WGS sequence"/>
</dbReference>
<evidence type="ECO:0000256" key="3">
    <source>
        <dbReference type="ARBA" id="ARBA00022692"/>
    </source>
</evidence>
<feature type="transmembrane region" description="Helical" evidence="6">
    <location>
        <begin position="79"/>
        <end position="97"/>
    </location>
</feature>
<comment type="caution">
    <text evidence="7">The sequence shown here is derived from an EMBL/GenBank/DDBJ whole genome shotgun (WGS) entry which is preliminary data.</text>
</comment>
<evidence type="ECO:0000256" key="5">
    <source>
        <dbReference type="ARBA" id="ARBA00023136"/>
    </source>
</evidence>
<dbReference type="OrthoDB" id="10009287at2759"/>
<protein>
    <recommendedName>
        <fullName evidence="6">HVA22-like protein</fullName>
    </recommendedName>
</protein>
<feature type="transmembrane region" description="Helical" evidence="6">
    <location>
        <begin position="51"/>
        <end position="67"/>
    </location>
</feature>
<keyword evidence="3 6" id="KW-0812">Transmembrane</keyword>
<dbReference type="PANTHER" id="PTHR12300">
    <property type="entry name" value="HVA22-LIKE PROTEINS"/>
    <property type="match status" value="1"/>
</dbReference>
<keyword evidence="4 6" id="KW-1133">Transmembrane helix</keyword>
<dbReference type="GO" id="GO:0016020">
    <property type="term" value="C:membrane"/>
    <property type="evidence" value="ECO:0007669"/>
    <property type="project" value="UniProtKB-SubCell"/>
</dbReference>
<evidence type="ECO:0000313" key="7">
    <source>
        <dbReference type="EMBL" id="CAH9092943.1"/>
    </source>
</evidence>
<evidence type="ECO:0000256" key="1">
    <source>
        <dbReference type="ARBA" id="ARBA00004141"/>
    </source>
</evidence>
<dbReference type="EMBL" id="CAMAPE010000030">
    <property type="protein sequence ID" value="CAH9092943.1"/>
    <property type="molecule type" value="Genomic_DNA"/>
</dbReference>
<dbReference type="AlphaFoldDB" id="A0A9P0ZAB4"/>
<dbReference type="Pfam" id="PF03134">
    <property type="entry name" value="TB2_DP1_HVA22"/>
    <property type="match status" value="1"/>
</dbReference>
<evidence type="ECO:0000256" key="2">
    <source>
        <dbReference type="ARBA" id="ARBA00008573"/>
    </source>
</evidence>
<feature type="transmembrane region" description="Helical" evidence="6">
    <location>
        <begin position="14"/>
        <end position="39"/>
    </location>
</feature>
<keyword evidence="8" id="KW-1185">Reference proteome</keyword>
<proteinExistence type="inferred from homology"/>
<comment type="similarity">
    <text evidence="2 6">Belongs to the DP1 family.</text>
</comment>
<dbReference type="PANTHER" id="PTHR12300:SF161">
    <property type="entry name" value="RECEPTOR EXPRESSION-ENHANCING PROTEIN"/>
    <property type="match status" value="1"/>
</dbReference>
<organism evidence="7 8">
    <name type="scientific">Cuscuta europaea</name>
    <name type="common">European dodder</name>
    <dbReference type="NCBI Taxonomy" id="41803"/>
    <lineage>
        <taxon>Eukaryota</taxon>
        <taxon>Viridiplantae</taxon>
        <taxon>Streptophyta</taxon>
        <taxon>Embryophyta</taxon>
        <taxon>Tracheophyta</taxon>
        <taxon>Spermatophyta</taxon>
        <taxon>Magnoliopsida</taxon>
        <taxon>eudicotyledons</taxon>
        <taxon>Gunneridae</taxon>
        <taxon>Pentapetalae</taxon>
        <taxon>asterids</taxon>
        <taxon>lamiids</taxon>
        <taxon>Solanales</taxon>
        <taxon>Convolvulaceae</taxon>
        <taxon>Cuscuteae</taxon>
        <taxon>Cuscuta</taxon>
        <taxon>Cuscuta subgen. Cuscuta</taxon>
    </lineage>
</organism>
<evidence type="ECO:0000256" key="6">
    <source>
        <dbReference type="RuleBase" id="RU362006"/>
    </source>
</evidence>
<keyword evidence="5 6" id="KW-0472">Membrane</keyword>
<evidence type="ECO:0000313" key="8">
    <source>
        <dbReference type="Proteomes" id="UP001152484"/>
    </source>
</evidence>
<name>A0A9P0ZAB4_CUSEU</name>